<accession>A0A9P4K2U2</accession>
<feature type="chain" id="PRO_5040254038" description="Transglycosylase SLT domain-containing protein" evidence="1">
    <location>
        <begin position="17"/>
        <end position="267"/>
    </location>
</feature>
<keyword evidence="3" id="KW-1185">Reference proteome</keyword>
<evidence type="ECO:0000313" key="3">
    <source>
        <dbReference type="Proteomes" id="UP000800093"/>
    </source>
</evidence>
<gene>
    <name evidence="2" type="ORF">CC78DRAFT_26282</name>
</gene>
<evidence type="ECO:0000313" key="2">
    <source>
        <dbReference type="EMBL" id="KAF2260405.1"/>
    </source>
</evidence>
<dbReference type="Gene3D" id="1.10.530.10">
    <property type="match status" value="1"/>
</dbReference>
<dbReference type="EMBL" id="ML986681">
    <property type="protein sequence ID" value="KAF2260405.1"/>
    <property type="molecule type" value="Genomic_DNA"/>
</dbReference>
<protein>
    <recommendedName>
        <fullName evidence="4">Transglycosylase SLT domain-containing protein</fullName>
    </recommendedName>
</protein>
<dbReference type="OrthoDB" id="1193027at2759"/>
<comment type="caution">
    <text evidence="2">The sequence shown here is derived from an EMBL/GenBank/DDBJ whole genome shotgun (WGS) entry which is preliminary data.</text>
</comment>
<organism evidence="2 3">
    <name type="scientific">Lojkania enalia</name>
    <dbReference type="NCBI Taxonomy" id="147567"/>
    <lineage>
        <taxon>Eukaryota</taxon>
        <taxon>Fungi</taxon>
        <taxon>Dikarya</taxon>
        <taxon>Ascomycota</taxon>
        <taxon>Pezizomycotina</taxon>
        <taxon>Dothideomycetes</taxon>
        <taxon>Pleosporomycetidae</taxon>
        <taxon>Pleosporales</taxon>
        <taxon>Pleosporales incertae sedis</taxon>
        <taxon>Lojkania</taxon>
    </lineage>
</organism>
<dbReference type="SUPFAM" id="SSF53955">
    <property type="entry name" value="Lysozyme-like"/>
    <property type="match status" value="1"/>
</dbReference>
<evidence type="ECO:0000256" key="1">
    <source>
        <dbReference type="SAM" id="SignalP"/>
    </source>
</evidence>
<dbReference type="AlphaFoldDB" id="A0A9P4K2U2"/>
<reference evidence="3" key="1">
    <citation type="journal article" date="2020" name="Stud. Mycol.">
        <title>101 Dothideomycetes genomes: A test case for predicting lifestyles and emergence of pathogens.</title>
        <authorList>
            <person name="Haridas S."/>
            <person name="Albert R."/>
            <person name="Binder M."/>
            <person name="Bloem J."/>
            <person name="LaButti K."/>
            <person name="Salamov A."/>
            <person name="Andreopoulos B."/>
            <person name="Baker S."/>
            <person name="Barry K."/>
            <person name="Bills G."/>
            <person name="Bluhm B."/>
            <person name="Cannon C."/>
            <person name="Castanera R."/>
            <person name="Culley D."/>
            <person name="Daum C."/>
            <person name="Ezra D."/>
            <person name="Gonzalez J."/>
            <person name="Henrissat B."/>
            <person name="Kuo A."/>
            <person name="Liang C."/>
            <person name="Lipzen A."/>
            <person name="Lutzoni F."/>
            <person name="Magnuson J."/>
            <person name="Mondo S."/>
            <person name="Nolan M."/>
            <person name="Ohm R."/>
            <person name="Pangilinan J."/>
            <person name="Park H.-J."/>
            <person name="Ramirez L."/>
            <person name="Alfaro M."/>
            <person name="Sun H."/>
            <person name="Tritt A."/>
            <person name="Yoshinaga Y."/>
            <person name="Zwiers L.-H."/>
            <person name="Turgeon B."/>
            <person name="Goodwin S."/>
            <person name="Spatafora J."/>
            <person name="Crous P."/>
            <person name="Grigoriev I."/>
        </authorList>
    </citation>
    <scope>NUCLEOTIDE SEQUENCE [LARGE SCALE GENOMIC DNA]</scope>
    <source>
        <strain evidence="3">CBS 304.66</strain>
    </source>
</reference>
<sequence length="267" mass="29571">MHSTLFFLSLLPFSLAVPTWSTDPQCQTVQVTYGDKSVTLDQRFQKDWYTAVDSTTATTQTPAGSDQYNCQYKAKSSFPKMSQWLSFDQMWEINANLIPEHQDAIKKAIVDISSKSKVDARLILALIMQESEGQWNIHCTGEGESDCGLMQMRGSQDVASMQGNVEDTIKASIQDGLYGIKPGNSVVPKGNPGYITYLNAQLRDFCDKAEDIPFAQGNPFAAAFMYNQGHIKNDDLTVNEFGTKVEYATDIANRLMGWVNTGAGRAC</sequence>
<name>A0A9P4K2U2_9PLEO</name>
<evidence type="ECO:0008006" key="4">
    <source>
        <dbReference type="Google" id="ProtNLM"/>
    </source>
</evidence>
<proteinExistence type="predicted"/>
<keyword evidence="1" id="KW-0732">Signal</keyword>
<dbReference type="Proteomes" id="UP000800093">
    <property type="component" value="Unassembled WGS sequence"/>
</dbReference>
<dbReference type="InterPro" id="IPR023346">
    <property type="entry name" value="Lysozyme-like_dom_sf"/>
</dbReference>
<feature type="signal peptide" evidence="1">
    <location>
        <begin position="1"/>
        <end position="16"/>
    </location>
</feature>